<gene>
    <name evidence="1" type="ORF">EU348_00635</name>
</gene>
<organism evidence="1">
    <name type="scientific">Chryseobacterium indologenes</name>
    <name type="common">Flavobacterium indologenes</name>
    <dbReference type="NCBI Taxonomy" id="253"/>
    <lineage>
        <taxon>Bacteria</taxon>
        <taxon>Pseudomonadati</taxon>
        <taxon>Bacteroidota</taxon>
        <taxon>Flavobacteriia</taxon>
        <taxon>Flavobacteriales</taxon>
        <taxon>Weeksellaceae</taxon>
        <taxon>Chryseobacterium group</taxon>
        <taxon>Chryseobacterium</taxon>
    </lineage>
</organism>
<accession>A0A411DH75</accession>
<dbReference type="AlphaFoldDB" id="A0A411DH75"/>
<dbReference type="EMBL" id="CP035532">
    <property type="protein sequence ID" value="QBA19749.1"/>
    <property type="molecule type" value="Genomic_DNA"/>
</dbReference>
<name>A0A411DH75_CHRID</name>
<protein>
    <submittedName>
        <fullName evidence="1">Uncharacterized protein</fullName>
    </submittedName>
</protein>
<evidence type="ECO:0000313" key="1">
    <source>
        <dbReference type="EMBL" id="QBA19749.1"/>
    </source>
</evidence>
<reference evidence="1" key="1">
    <citation type="submission" date="2019-01" db="EMBL/GenBank/DDBJ databases">
        <title>Whole Genome Sequencing for Putative Detection of Antimicrobial Resistance and Potential Virulence Factors in Chryseobacterium indologenes isolated from Nile Tilapia in Tanzania.</title>
        <authorList>
            <person name="Mwega E."/>
            <person name="Mutoloki S."/>
            <person name="Mugimba K."/>
            <person name="Colquhoun D."/>
            <person name="Mdegela R."/>
            <person name="Evensen O."/>
            <person name="Wasteson Y."/>
        </authorList>
    </citation>
    <scope>NUCLEOTIDE SEQUENCE [LARGE SCALE GENOMIC DNA]</scope>
    <source>
        <strain evidence="1">StR 01</strain>
    </source>
</reference>
<sequence>MDKVKKNQKWKYKGHNLNSFKEDDEEFKKLAEVIDNANKDDLQEIFDKAIQTTYEQYKKYLYGHNLFLFRDLQQHIKDSVNCLIIGAYIPSITNTNLLLERALKLTLIQFEVGSVINYDEEIIKKYLQADRQYAGKSMEKNIQKCIKYKILTAEEADEVSEHKLKFRDGFSHFTPLNILKGEQLLTNISLKDNPDFETTLKLPQYQSIQVVNFAIHNAEKHLSYVLDIINHLQFKVLEEFSKNLKAKKKS</sequence>
<proteinExistence type="predicted"/>